<evidence type="ECO:0000256" key="10">
    <source>
        <dbReference type="PIRSR" id="PIRSR602401-1"/>
    </source>
</evidence>
<keyword evidence="12" id="KW-0812">Transmembrane</keyword>
<evidence type="ECO:0000313" key="14">
    <source>
        <dbReference type="Proteomes" id="UP000076420"/>
    </source>
</evidence>
<evidence type="ECO:0000256" key="6">
    <source>
        <dbReference type="ARBA" id="ARBA00022848"/>
    </source>
</evidence>
<comment type="function">
    <text evidence="9">Cytochromes P450 are a group of heme-thiolate monooxygenases. They oxidize a variety of structurally unrelated compounds, including steroids, fatty acids, and xenobiotics.</text>
</comment>
<dbReference type="GO" id="GO:0005789">
    <property type="term" value="C:endoplasmic reticulum membrane"/>
    <property type="evidence" value="ECO:0007669"/>
    <property type="project" value="UniProtKB-SubCell"/>
</dbReference>
<dbReference type="RefSeq" id="XP_013065103.2">
    <property type="nucleotide sequence ID" value="XM_013209649.2"/>
</dbReference>
<keyword evidence="8 10" id="KW-0408">Iron</keyword>
<dbReference type="Proteomes" id="UP000076420">
    <property type="component" value="Unassembled WGS sequence"/>
</dbReference>
<evidence type="ECO:0000256" key="1">
    <source>
        <dbReference type="ARBA" id="ARBA00004174"/>
    </source>
</evidence>
<dbReference type="SUPFAM" id="SSF48264">
    <property type="entry name" value="Cytochrome P450"/>
    <property type="match status" value="1"/>
</dbReference>
<evidence type="ECO:0000256" key="9">
    <source>
        <dbReference type="ARBA" id="ARBA00043906"/>
    </source>
</evidence>
<dbReference type="KEGG" id="bgt:106053957"/>
<evidence type="ECO:0000256" key="8">
    <source>
        <dbReference type="ARBA" id="ARBA00023004"/>
    </source>
</evidence>
<dbReference type="GO" id="GO:0020037">
    <property type="term" value="F:heme binding"/>
    <property type="evidence" value="ECO:0007669"/>
    <property type="project" value="InterPro"/>
</dbReference>
<dbReference type="Gene3D" id="1.10.630.10">
    <property type="entry name" value="Cytochrome P450"/>
    <property type="match status" value="1"/>
</dbReference>
<comment type="similarity">
    <text evidence="3 11">Belongs to the cytochrome P450 family.</text>
</comment>
<dbReference type="AlphaFoldDB" id="A0A2C9K755"/>
<dbReference type="VEuPathDB" id="VectorBase:BGLAX_042383"/>
<dbReference type="PROSITE" id="PS00086">
    <property type="entry name" value="CYTOCHROME_P450"/>
    <property type="match status" value="1"/>
</dbReference>
<dbReference type="InterPro" id="IPR001128">
    <property type="entry name" value="Cyt_P450"/>
</dbReference>
<dbReference type="InterPro" id="IPR036396">
    <property type="entry name" value="Cyt_P450_sf"/>
</dbReference>
<comment type="cofactor">
    <cofactor evidence="10">
        <name>heme</name>
        <dbReference type="ChEBI" id="CHEBI:30413"/>
    </cofactor>
</comment>
<protein>
    <recommendedName>
        <fullName evidence="15">Cytochrome P450</fullName>
    </recommendedName>
</protein>
<accession>A0A2C9K755</accession>
<evidence type="ECO:0000256" key="7">
    <source>
        <dbReference type="ARBA" id="ARBA00023002"/>
    </source>
</evidence>
<keyword evidence="11" id="KW-0503">Monooxygenase</keyword>
<feature type="binding site" description="axial binding residue" evidence="10">
    <location>
        <position position="439"/>
    </location>
    <ligand>
        <name>heme</name>
        <dbReference type="ChEBI" id="CHEBI:30413"/>
    </ligand>
    <ligandPart>
        <name>Fe</name>
        <dbReference type="ChEBI" id="CHEBI:18248"/>
    </ligandPart>
</feature>
<organism evidence="13 14">
    <name type="scientific">Biomphalaria glabrata</name>
    <name type="common">Bloodfluke planorb</name>
    <name type="synonym">Freshwater snail</name>
    <dbReference type="NCBI Taxonomy" id="6526"/>
    <lineage>
        <taxon>Eukaryota</taxon>
        <taxon>Metazoa</taxon>
        <taxon>Spiralia</taxon>
        <taxon>Lophotrochozoa</taxon>
        <taxon>Mollusca</taxon>
        <taxon>Gastropoda</taxon>
        <taxon>Heterobranchia</taxon>
        <taxon>Euthyneura</taxon>
        <taxon>Panpulmonata</taxon>
        <taxon>Hygrophila</taxon>
        <taxon>Lymnaeoidea</taxon>
        <taxon>Planorbidae</taxon>
        <taxon>Biomphalaria</taxon>
    </lineage>
</organism>
<feature type="transmembrane region" description="Helical" evidence="12">
    <location>
        <begin position="297"/>
        <end position="321"/>
    </location>
</feature>
<evidence type="ECO:0000256" key="3">
    <source>
        <dbReference type="ARBA" id="ARBA00010617"/>
    </source>
</evidence>
<proteinExistence type="inferred from homology"/>
<dbReference type="VEuPathDB" id="VectorBase:BGLB014396"/>
<dbReference type="STRING" id="6526.A0A2C9K755"/>
<dbReference type="InterPro" id="IPR002401">
    <property type="entry name" value="Cyt_P450_E_grp-I"/>
</dbReference>
<dbReference type="OrthoDB" id="2789670at2759"/>
<dbReference type="Pfam" id="PF00067">
    <property type="entry name" value="p450"/>
    <property type="match status" value="1"/>
</dbReference>
<keyword evidence="5 10" id="KW-0479">Metal-binding</keyword>
<keyword evidence="12" id="KW-1133">Transmembrane helix</keyword>
<keyword evidence="12" id="KW-0472">Membrane</keyword>
<dbReference type="PRINTS" id="PR00463">
    <property type="entry name" value="EP450I"/>
</dbReference>
<reference evidence="13" key="1">
    <citation type="submission" date="2020-05" db="UniProtKB">
        <authorList>
            <consortium name="EnsemblMetazoa"/>
        </authorList>
    </citation>
    <scope>IDENTIFICATION</scope>
    <source>
        <strain evidence="13">BB02</strain>
    </source>
</reference>
<dbReference type="PANTHER" id="PTHR24302:SF15">
    <property type="entry name" value="FATTY-ACID PEROXYGENASE"/>
    <property type="match status" value="1"/>
</dbReference>
<dbReference type="InterPro" id="IPR017972">
    <property type="entry name" value="Cyt_P450_CS"/>
</dbReference>
<comment type="subcellular location">
    <subcellularLocation>
        <location evidence="2">Endoplasmic reticulum membrane</location>
        <topology evidence="2">Peripheral membrane protein</topology>
    </subcellularLocation>
    <subcellularLocation>
        <location evidence="1">Microsome membrane</location>
        <topology evidence="1">Peripheral membrane protein</topology>
    </subcellularLocation>
</comment>
<evidence type="ECO:0000256" key="5">
    <source>
        <dbReference type="ARBA" id="ARBA00022723"/>
    </source>
</evidence>
<sequence length="493" mass="56239">MITLIIVGTTLVLSVGALYKYMTANQGVFKKLGIDHPPTSWFFGNLSLAFQHGVFDIQKVLYKQYKDHKVYGWYDVRRPVMVIKDLDMAKDIFIKNFNNFVDRYQIFDADPPFKDNLLSLSGNHWKHVRGAISPVFSASKIKKMSGHIERNSKILLENLRQCQETGQEVELKDICSNFALDVIASTGFGLEINTQKDPKNKFAIEAKKVMNPNPLLFTLIYFFPVVKTLLTAVGIPVLSQRSLEYFAKLIDQVIEDRKKEERMGTVNDFVDLVMRAEAESEQPGVKKLTRSEIHGQALLFILAGFETVSTVLSFTLFYLAMNPECCQKAQEEVDDKCGDKFPDYDEVQSLTYLDMCINECIRLAPPGFFNNRKCVEDTVIHGVQIPKDMVVGVPVYAIHHDPEIYPEPEKFDPERFNSENKASRHPMAHMPFGHGPRNCVGMRLALLELKMVLVTILQQLTPVPCSKSVYPIKLSKMQLKAENGLWVKFIQRR</sequence>
<dbReference type="GO" id="GO:0016705">
    <property type="term" value="F:oxidoreductase activity, acting on paired donors, with incorporation or reduction of molecular oxygen"/>
    <property type="evidence" value="ECO:0007669"/>
    <property type="project" value="InterPro"/>
</dbReference>
<evidence type="ECO:0000256" key="4">
    <source>
        <dbReference type="ARBA" id="ARBA00022617"/>
    </source>
</evidence>
<evidence type="ECO:0000256" key="2">
    <source>
        <dbReference type="ARBA" id="ARBA00004406"/>
    </source>
</evidence>
<evidence type="ECO:0000256" key="12">
    <source>
        <dbReference type="SAM" id="Phobius"/>
    </source>
</evidence>
<keyword evidence="6" id="KW-0256">Endoplasmic reticulum</keyword>
<gene>
    <name evidence="13" type="primary">106053957</name>
</gene>
<dbReference type="EnsemblMetazoa" id="BGLB014396-RB">
    <property type="protein sequence ID" value="BGLB014396-PB"/>
    <property type="gene ID" value="BGLB014396"/>
</dbReference>
<evidence type="ECO:0000256" key="11">
    <source>
        <dbReference type="RuleBase" id="RU000461"/>
    </source>
</evidence>
<evidence type="ECO:0008006" key="15">
    <source>
        <dbReference type="Google" id="ProtNLM"/>
    </source>
</evidence>
<dbReference type="PRINTS" id="PR00385">
    <property type="entry name" value="P450"/>
</dbReference>
<dbReference type="InterPro" id="IPR050705">
    <property type="entry name" value="Cytochrome_P450_3A"/>
</dbReference>
<name>A0A2C9K755_BIOGL</name>
<evidence type="ECO:0000313" key="13">
    <source>
        <dbReference type="EnsemblMetazoa" id="BGLB014396-PB"/>
    </source>
</evidence>
<dbReference type="GO" id="GO:0005506">
    <property type="term" value="F:iron ion binding"/>
    <property type="evidence" value="ECO:0007669"/>
    <property type="project" value="InterPro"/>
</dbReference>
<feature type="transmembrane region" description="Helical" evidence="12">
    <location>
        <begin position="215"/>
        <end position="238"/>
    </location>
</feature>
<dbReference type="FunFam" id="1.10.630.10:FF:000042">
    <property type="entry name" value="Cytochrome P450"/>
    <property type="match status" value="1"/>
</dbReference>
<keyword evidence="4 10" id="KW-0349">Heme</keyword>
<dbReference type="PANTHER" id="PTHR24302">
    <property type="entry name" value="CYTOCHROME P450 FAMILY 3"/>
    <property type="match status" value="1"/>
</dbReference>
<keyword evidence="7 11" id="KW-0560">Oxidoreductase</keyword>
<dbReference type="GO" id="GO:0008395">
    <property type="term" value="F:steroid hydroxylase activity"/>
    <property type="evidence" value="ECO:0007669"/>
    <property type="project" value="TreeGrafter"/>
</dbReference>
<keyword evidence="6" id="KW-0492">Microsome</keyword>
<dbReference type="CDD" id="cd11055">
    <property type="entry name" value="CYP3A-like"/>
    <property type="match status" value="1"/>
</dbReference>